<dbReference type="InterPro" id="IPR006447">
    <property type="entry name" value="Myb_dom_plants"/>
</dbReference>
<feature type="compositionally biased region" description="Basic and acidic residues" evidence="5">
    <location>
        <begin position="33"/>
        <end position="49"/>
    </location>
</feature>
<comment type="caution">
    <text evidence="6">The sequence shown here is derived from an EMBL/GenBank/DDBJ whole genome shotgun (WGS) entry which is preliminary data.</text>
</comment>
<keyword evidence="2" id="KW-0805">Transcription regulation</keyword>
<evidence type="ECO:0000256" key="5">
    <source>
        <dbReference type="SAM" id="MobiDB-lite"/>
    </source>
</evidence>
<evidence type="ECO:0000313" key="7">
    <source>
        <dbReference type="Proteomes" id="UP000288805"/>
    </source>
</evidence>
<dbReference type="EMBL" id="QGNW01000328">
    <property type="protein sequence ID" value="RVW76487.1"/>
    <property type="molecule type" value="Genomic_DNA"/>
</dbReference>
<dbReference type="AlphaFoldDB" id="A0A438GWB2"/>
<dbReference type="InterPro" id="IPR044847">
    <property type="entry name" value="KAN_fam"/>
</dbReference>
<dbReference type="GO" id="GO:0005634">
    <property type="term" value="C:nucleus"/>
    <property type="evidence" value="ECO:0007669"/>
    <property type="project" value="UniProtKB-SubCell"/>
</dbReference>
<name>A0A438GWB2_VITVI</name>
<accession>A0A438GWB2</accession>
<dbReference type="GO" id="GO:0010158">
    <property type="term" value="P:abaxial cell fate specification"/>
    <property type="evidence" value="ECO:0007669"/>
    <property type="project" value="InterPro"/>
</dbReference>
<gene>
    <name evidence="6" type="primary">VvCHDp000611_8</name>
    <name evidence="6" type="ORF">CK203_053365</name>
</gene>
<evidence type="ECO:0000313" key="6">
    <source>
        <dbReference type="EMBL" id="RVW76487.1"/>
    </source>
</evidence>
<dbReference type="Proteomes" id="UP000288805">
    <property type="component" value="Unassembled WGS sequence"/>
</dbReference>
<evidence type="ECO:0000256" key="4">
    <source>
        <dbReference type="ARBA" id="ARBA00023242"/>
    </source>
</evidence>
<dbReference type="GO" id="GO:0000976">
    <property type="term" value="F:transcription cis-regulatory region binding"/>
    <property type="evidence" value="ECO:0007669"/>
    <property type="project" value="InterPro"/>
</dbReference>
<evidence type="ECO:0000256" key="2">
    <source>
        <dbReference type="ARBA" id="ARBA00023015"/>
    </source>
</evidence>
<dbReference type="NCBIfam" id="TIGR01557">
    <property type="entry name" value="myb_SHAQKYF"/>
    <property type="match status" value="1"/>
</dbReference>
<feature type="region of interest" description="Disordered" evidence="5">
    <location>
        <begin position="380"/>
        <end position="407"/>
    </location>
</feature>
<feature type="compositionally biased region" description="Basic and acidic residues" evidence="5">
    <location>
        <begin position="385"/>
        <end position="398"/>
    </location>
</feature>
<keyword evidence="3" id="KW-0804">Transcription</keyword>
<dbReference type="PANTHER" id="PTHR31496">
    <property type="entry name" value="TRANSCRIPTION FACTOR KAN2-RELATED"/>
    <property type="match status" value="1"/>
</dbReference>
<dbReference type="PANTHER" id="PTHR31496:SF3">
    <property type="entry name" value="TRANSCRIPTION REPRESSOR KAN1"/>
    <property type="match status" value="1"/>
</dbReference>
<sequence length="407" mass="46361">MKIFLSWNGLEERREKEDDKDHGRLIASYSCRIRSERQTGTMEESHCAEGSKTSPSEQNEDEDESEENDSEGKHKNCRSSSNSTVEENEKKGHSGAVRPYVRSKMPRLRWTPDLHLRFVHAVERLGGQERATPKLVLQLMNIKDLTLLMSKAIYSKKIEDPGQVLADHRHLVESGDPNIYNLSQLPMLQGLNQRPTSSFRYGDASWSAHENWMHSPFIGRSSVDKTTRPGFYGSVTERIFGGNNNNSTSCNFHMGTSLNEYSTWGTHVRKDSFQTSFHDHESWRGQAGSSLKELNQLTQMQAHVRERREHMSLKSRIPSDMNTATNLQEWRTVKRKASDCDLDLNLSLKLTPRNDETARGLEDNEVDSCNLSLSLYSPSSSKLSRLKEGRDDSMEHATRASTLDLTI</sequence>
<dbReference type="Gene3D" id="1.10.10.60">
    <property type="entry name" value="Homeodomain-like"/>
    <property type="match status" value="1"/>
</dbReference>
<feature type="region of interest" description="Disordered" evidence="5">
    <location>
        <begin position="1"/>
        <end position="100"/>
    </location>
</feature>
<reference evidence="6 7" key="1">
    <citation type="journal article" date="2018" name="PLoS Genet.">
        <title>Population sequencing reveals clonal diversity and ancestral inbreeding in the grapevine cultivar Chardonnay.</title>
        <authorList>
            <person name="Roach M.J."/>
            <person name="Johnson D.L."/>
            <person name="Bohlmann J."/>
            <person name="van Vuuren H.J."/>
            <person name="Jones S.J."/>
            <person name="Pretorius I.S."/>
            <person name="Schmidt S.A."/>
            <person name="Borneman A.R."/>
        </authorList>
    </citation>
    <scope>NUCLEOTIDE SEQUENCE [LARGE SCALE GENOMIC DNA]</scope>
    <source>
        <strain evidence="7">cv. Chardonnay</strain>
        <tissue evidence="6">Leaf</tissue>
    </source>
</reference>
<proteinExistence type="predicted"/>
<feature type="compositionally biased region" description="Acidic residues" evidence="5">
    <location>
        <begin position="58"/>
        <end position="69"/>
    </location>
</feature>
<protein>
    <submittedName>
        <fullName evidence="6">Putative Myb family transcription factor</fullName>
    </submittedName>
</protein>
<feature type="compositionally biased region" description="Basic and acidic residues" evidence="5">
    <location>
        <begin position="10"/>
        <end position="24"/>
    </location>
</feature>
<evidence type="ECO:0000256" key="3">
    <source>
        <dbReference type="ARBA" id="ARBA00023163"/>
    </source>
</evidence>
<dbReference type="InterPro" id="IPR009057">
    <property type="entry name" value="Homeodomain-like_sf"/>
</dbReference>
<evidence type="ECO:0000256" key="1">
    <source>
        <dbReference type="ARBA" id="ARBA00004123"/>
    </source>
</evidence>
<dbReference type="SUPFAM" id="SSF46689">
    <property type="entry name" value="Homeodomain-like"/>
    <property type="match status" value="1"/>
</dbReference>
<comment type="subcellular location">
    <subcellularLocation>
        <location evidence="1">Nucleus</location>
    </subcellularLocation>
</comment>
<organism evidence="6 7">
    <name type="scientific">Vitis vinifera</name>
    <name type="common">Grape</name>
    <dbReference type="NCBI Taxonomy" id="29760"/>
    <lineage>
        <taxon>Eukaryota</taxon>
        <taxon>Viridiplantae</taxon>
        <taxon>Streptophyta</taxon>
        <taxon>Embryophyta</taxon>
        <taxon>Tracheophyta</taxon>
        <taxon>Spermatophyta</taxon>
        <taxon>Magnoliopsida</taxon>
        <taxon>eudicotyledons</taxon>
        <taxon>Gunneridae</taxon>
        <taxon>Pentapetalae</taxon>
        <taxon>rosids</taxon>
        <taxon>Vitales</taxon>
        <taxon>Vitaceae</taxon>
        <taxon>Viteae</taxon>
        <taxon>Vitis</taxon>
    </lineage>
</organism>
<keyword evidence="4" id="KW-0539">Nucleus</keyword>
<dbReference type="GO" id="GO:0006355">
    <property type="term" value="P:regulation of DNA-templated transcription"/>
    <property type="evidence" value="ECO:0007669"/>
    <property type="project" value="InterPro"/>
</dbReference>